<evidence type="ECO:0000313" key="4">
    <source>
        <dbReference type="Proteomes" id="UP001565236"/>
    </source>
</evidence>
<dbReference type="RefSeq" id="WP_369942743.1">
    <property type="nucleotide sequence ID" value="NZ_JBCLUF010000032.1"/>
</dbReference>
<dbReference type="NCBIfam" id="TIGR00762">
    <property type="entry name" value="DegV"/>
    <property type="match status" value="1"/>
</dbReference>
<accession>A0ABV4DQY2</accession>
<dbReference type="InterPro" id="IPR050270">
    <property type="entry name" value="DegV_domain_contain"/>
</dbReference>
<evidence type="ECO:0000256" key="1">
    <source>
        <dbReference type="ARBA" id="ARBA00003238"/>
    </source>
</evidence>
<dbReference type="Gene3D" id="3.30.1180.10">
    <property type="match status" value="1"/>
</dbReference>
<dbReference type="EMBL" id="JBCLUF010000032">
    <property type="protein sequence ID" value="MEY8662868.1"/>
    <property type="molecule type" value="Genomic_DNA"/>
</dbReference>
<dbReference type="InterPro" id="IPR003797">
    <property type="entry name" value="DegV"/>
</dbReference>
<dbReference type="PANTHER" id="PTHR33434:SF2">
    <property type="entry name" value="FATTY ACID-BINDING PROTEIN TM_1468"/>
    <property type="match status" value="1"/>
</dbReference>
<keyword evidence="4" id="KW-1185">Reference proteome</keyword>
<protein>
    <submittedName>
        <fullName evidence="3">DegV family protein</fullName>
    </submittedName>
</protein>
<evidence type="ECO:0000256" key="2">
    <source>
        <dbReference type="ARBA" id="ARBA00023121"/>
    </source>
</evidence>
<dbReference type="InterPro" id="IPR043168">
    <property type="entry name" value="DegV_C"/>
</dbReference>
<organism evidence="3 4">
    <name type="scientific">Ligilactobacillus faecis</name>
    <dbReference type="NCBI Taxonomy" id="762833"/>
    <lineage>
        <taxon>Bacteria</taxon>
        <taxon>Bacillati</taxon>
        <taxon>Bacillota</taxon>
        <taxon>Bacilli</taxon>
        <taxon>Lactobacillales</taxon>
        <taxon>Lactobacillaceae</taxon>
        <taxon>Ligilactobacillus</taxon>
    </lineage>
</organism>
<name>A0ABV4DQY2_9LACO</name>
<comment type="function">
    <text evidence="1">May bind long-chain fatty acids, such as palmitate, and may play a role in lipid transport or fatty acid metabolism.</text>
</comment>
<dbReference type="PANTHER" id="PTHR33434">
    <property type="entry name" value="DEGV DOMAIN-CONTAINING PROTEIN DR_1986-RELATED"/>
    <property type="match status" value="1"/>
</dbReference>
<dbReference type="Gene3D" id="3.40.50.10440">
    <property type="entry name" value="Dihydroxyacetone kinase, domain 1"/>
    <property type="match status" value="1"/>
</dbReference>
<reference evidence="3 4" key="1">
    <citation type="submission" date="2024-03" db="EMBL/GenBank/DDBJ databases">
        <title>Mouse gut bacterial collection (mGBC) of GemPharmatech.</title>
        <authorList>
            <person name="He Y."/>
            <person name="Dong L."/>
            <person name="Wu D."/>
            <person name="Gao X."/>
            <person name="Lin Z."/>
        </authorList>
    </citation>
    <scope>NUCLEOTIDE SEQUENCE [LARGE SCALE GENOMIC DNA]</scope>
    <source>
        <strain evidence="3 4">15-30</strain>
    </source>
</reference>
<dbReference type="SUPFAM" id="SSF82549">
    <property type="entry name" value="DAK1/DegV-like"/>
    <property type="match status" value="1"/>
</dbReference>
<evidence type="ECO:0000313" key="3">
    <source>
        <dbReference type="EMBL" id="MEY8662868.1"/>
    </source>
</evidence>
<dbReference type="Proteomes" id="UP001565236">
    <property type="component" value="Unassembled WGS sequence"/>
</dbReference>
<dbReference type="PROSITE" id="PS51482">
    <property type="entry name" value="DEGV"/>
    <property type="match status" value="1"/>
</dbReference>
<dbReference type="Gene3D" id="2.20.28.50">
    <property type="entry name" value="degv family protein"/>
    <property type="match status" value="1"/>
</dbReference>
<dbReference type="Pfam" id="PF02645">
    <property type="entry name" value="DegV"/>
    <property type="match status" value="1"/>
</dbReference>
<keyword evidence="2" id="KW-0446">Lipid-binding</keyword>
<sequence length="276" mass="29954">MNYKIVTDSGANLTDLPGVTFENVPITIMADKKEYRDDRFLDVTQMITDLSQLTTKSSTACPNIDQWMRAYAGADIVIVFTLTGALSGSYSAAVQARELYLEDHPEAKIFVLDSTSAGPRMELLIHKAVTLINEGVSFDGIKQALTLYLTKTKLIFSLESLTNLVNNGRVSRATAKVANLLKLRIVGTDTDGKLTPLGKARGQAKALSLILNEMEASGFTEGKVCIAHCLNEAGAKLLAEKIKAQHPKAQITLTKTRGICSYYAEQGGLMVGFECL</sequence>
<comment type="caution">
    <text evidence="3">The sequence shown here is derived from an EMBL/GenBank/DDBJ whole genome shotgun (WGS) entry which is preliminary data.</text>
</comment>
<gene>
    <name evidence="3" type="ORF">AALT52_08205</name>
</gene>
<proteinExistence type="predicted"/>